<keyword evidence="1" id="KW-0732">Signal</keyword>
<accession>A0AA40F0E2</accession>
<gene>
    <name evidence="2" type="ORF">B0T21DRAFT_344440</name>
</gene>
<comment type="caution">
    <text evidence="2">The sequence shown here is derived from an EMBL/GenBank/DDBJ whole genome shotgun (WGS) entry which is preliminary data.</text>
</comment>
<keyword evidence="3" id="KW-1185">Reference proteome</keyword>
<name>A0AA40F0E2_9PEZI</name>
<feature type="chain" id="PRO_5041338505" evidence="1">
    <location>
        <begin position="17"/>
        <end position="124"/>
    </location>
</feature>
<dbReference type="AlphaFoldDB" id="A0AA40F0E2"/>
<sequence length="124" mass="13733">MTAAQVLLGVMPTVLSVIGASTEEMSMLANVARRPLLALMLAAGSPSVYFSRAFDYHDPAQILHRHPNRLPQWRPKRWYSKLFISFAEYSLAIASIANIATLNWEIGVKTVCAFWTDGIIAPTV</sequence>
<dbReference type="Proteomes" id="UP001172159">
    <property type="component" value="Unassembled WGS sequence"/>
</dbReference>
<protein>
    <submittedName>
        <fullName evidence="2">Uncharacterized protein</fullName>
    </submittedName>
</protein>
<dbReference type="EMBL" id="JAUKTV010000001">
    <property type="protein sequence ID" value="KAK0748827.1"/>
    <property type="molecule type" value="Genomic_DNA"/>
</dbReference>
<evidence type="ECO:0000256" key="1">
    <source>
        <dbReference type="SAM" id="SignalP"/>
    </source>
</evidence>
<reference evidence="2" key="1">
    <citation type="submission" date="2023-06" db="EMBL/GenBank/DDBJ databases">
        <title>Genome-scale phylogeny and comparative genomics of the fungal order Sordariales.</title>
        <authorList>
            <consortium name="Lawrence Berkeley National Laboratory"/>
            <person name="Hensen N."/>
            <person name="Bonometti L."/>
            <person name="Westerberg I."/>
            <person name="Brannstrom I.O."/>
            <person name="Guillou S."/>
            <person name="Cros-Aarteil S."/>
            <person name="Calhoun S."/>
            <person name="Haridas S."/>
            <person name="Kuo A."/>
            <person name="Mondo S."/>
            <person name="Pangilinan J."/>
            <person name="Riley R."/>
            <person name="Labutti K."/>
            <person name="Andreopoulos B."/>
            <person name="Lipzen A."/>
            <person name="Chen C."/>
            <person name="Yanf M."/>
            <person name="Daum C."/>
            <person name="Ng V."/>
            <person name="Clum A."/>
            <person name="Steindorff A."/>
            <person name="Ohm R."/>
            <person name="Martin F."/>
            <person name="Silar P."/>
            <person name="Natvig D."/>
            <person name="Lalanne C."/>
            <person name="Gautier V."/>
            <person name="Ament-Velasquez S.L."/>
            <person name="Kruys A."/>
            <person name="Hutchinson M.I."/>
            <person name="Powell A.J."/>
            <person name="Barry K."/>
            <person name="Miller A.N."/>
            <person name="Grigoriev I.V."/>
            <person name="Debuchy R."/>
            <person name="Gladieux P."/>
            <person name="Thoren M.H."/>
            <person name="Johannesson H."/>
        </authorList>
    </citation>
    <scope>NUCLEOTIDE SEQUENCE</scope>
    <source>
        <strain evidence="2">CBS 540.89</strain>
    </source>
</reference>
<evidence type="ECO:0000313" key="3">
    <source>
        <dbReference type="Proteomes" id="UP001172159"/>
    </source>
</evidence>
<evidence type="ECO:0000313" key="2">
    <source>
        <dbReference type="EMBL" id="KAK0748827.1"/>
    </source>
</evidence>
<feature type="signal peptide" evidence="1">
    <location>
        <begin position="1"/>
        <end position="16"/>
    </location>
</feature>
<organism evidence="2 3">
    <name type="scientific">Apiosordaria backusii</name>
    <dbReference type="NCBI Taxonomy" id="314023"/>
    <lineage>
        <taxon>Eukaryota</taxon>
        <taxon>Fungi</taxon>
        <taxon>Dikarya</taxon>
        <taxon>Ascomycota</taxon>
        <taxon>Pezizomycotina</taxon>
        <taxon>Sordariomycetes</taxon>
        <taxon>Sordariomycetidae</taxon>
        <taxon>Sordariales</taxon>
        <taxon>Lasiosphaeriaceae</taxon>
        <taxon>Apiosordaria</taxon>
    </lineage>
</organism>
<proteinExistence type="predicted"/>